<dbReference type="PANTHER" id="PTHR16320:SF23">
    <property type="entry name" value="SPHINGOMYELINASE C 1"/>
    <property type="match status" value="1"/>
</dbReference>
<dbReference type="AlphaFoldDB" id="A0A964UJT7"/>
<dbReference type="InterPro" id="IPR036514">
    <property type="entry name" value="SGNH_hydro_sf"/>
</dbReference>
<dbReference type="SUPFAM" id="SSF52266">
    <property type="entry name" value="SGNH hydrolase"/>
    <property type="match status" value="1"/>
</dbReference>
<feature type="domain" description="Endonuclease/exonuclease/phosphatase" evidence="6">
    <location>
        <begin position="291"/>
        <end position="546"/>
    </location>
</feature>
<dbReference type="InterPro" id="IPR013830">
    <property type="entry name" value="SGNH_hydro"/>
</dbReference>
<gene>
    <name evidence="8" type="primary">sph</name>
    <name evidence="8" type="ORF">GUY60_03425</name>
</gene>
<evidence type="ECO:0000256" key="2">
    <source>
        <dbReference type="ARBA" id="ARBA00022729"/>
    </source>
</evidence>
<feature type="active site" description="Nucleophile" evidence="4">
    <location>
        <position position="4"/>
    </location>
</feature>
<proteinExistence type="inferred from homology"/>
<reference evidence="8" key="1">
    <citation type="submission" date="2020-01" db="EMBL/GenBank/DDBJ databases">
        <title>Whole-genome analyses of novel actinobacteria.</title>
        <authorList>
            <person name="Sahin N."/>
        </authorList>
    </citation>
    <scope>NUCLEOTIDE SEQUENCE</scope>
    <source>
        <strain evidence="8">YC537</strain>
    </source>
</reference>
<protein>
    <submittedName>
        <fullName evidence="8">Sphingomyelin phosphodiesterase</fullName>
        <ecNumber evidence="8">3.1.4.12</ecNumber>
    </submittedName>
</protein>
<keyword evidence="5" id="KW-1015">Disulfide bond</keyword>
<dbReference type="InterPro" id="IPR005135">
    <property type="entry name" value="Endo/exonuclease/phosphatase"/>
</dbReference>
<feature type="disulfide bond" evidence="5">
    <location>
        <begin position="20"/>
        <end position="47"/>
    </location>
</feature>
<keyword evidence="9" id="KW-1185">Reference proteome</keyword>
<dbReference type="GO" id="GO:0005576">
    <property type="term" value="C:extracellular region"/>
    <property type="evidence" value="ECO:0007669"/>
    <property type="project" value="InterPro"/>
</dbReference>
<dbReference type="EMBL" id="JAAAHS010000013">
    <property type="protein sequence ID" value="NBE50493.1"/>
    <property type="molecule type" value="Genomic_DNA"/>
</dbReference>
<dbReference type="Gene3D" id="3.40.50.1110">
    <property type="entry name" value="SGNH hydrolase"/>
    <property type="match status" value="1"/>
</dbReference>
<evidence type="ECO:0000259" key="7">
    <source>
        <dbReference type="Pfam" id="PF13472"/>
    </source>
</evidence>
<dbReference type="Gene3D" id="3.60.10.10">
    <property type="entry name" value="Endonuclease/exonuclease/phosphatase"/>
    <property type="match status" value="1"/>
</dbReference>
<name>A0A964UJT7_9ACTN</name>
<dbReference type="PANTHER" id="PTHR16320">
    <property type="entry name" value="SPHINGOMYELINASE FAMILY MEMBER"/>
    <property type="match status" value="1"/>
</dbReference>
<sequence>MGDSFSAGPLVLPQSELLTCARSSVNYPALLAERLNVDTARFRDVTCSSARTEDFANSQPGNVSGTAAPQYDALSKDTTLVTVGIGGNDIGLVGLVQACTNFLSSGASCKDRFTEGGVDQYAKKIDSFASTYGTVIEKIRERAPRARILMVGYPTGFKPGGCHPFVPILGEDADYVQANMDRLNRRMAEQADSHGATYVDLRTPSIGHDACRPASTKWIEGLFPSVVNNGFAPFHPNAEGMSQAVPTVAEAAVTTAPTAPGADPPNPKVLTYNSFLLSKALYPNWGQDHRAKEIPAASFYQGNDVVVVQEAFDNSASEALKSNSAAQYPYQTPVMGRSTSGWDATSGAYSSLTPEDGGVTMLSKWPVLRQEQYVYKEACGADSQANKGFVYAVLSVNGAKVHVVGTHAQATDPSCATGEPARIRSTQFKEMDAFLDGKDIPADEQVIVAGDFNVDSHSDEYAKVLADGGLADATRTGHPYSFDTQDNSIASERYPTDPRENLDHVLHRADHARPSAWTNEVVRQRSAPWSVTSGGKVYTYTDLSDHYPVVAGR</sequence>
<evidence type="ECO:0000256" key="3">
    <source>
        <dbReference type="ARBA" id="ARBA00022801"/>
    </source>
</evidence>
<comment type="caution">
    <text evidence="8">The sequence shown here is derived from an EMBL/GenBank/DDBJ whole genome shotgun (WGS) entry which is preliminary data.</text>
</comment>
<evidence type="ECO:0000256" key="1">
    <source>
        <dbReference type="ARBA" id="ARBA00006335"/>
    </source>
</evidence>
<comment type="similarity">
    <text evidence="1">Belongs to the neutral sphingomyelinase family.</text>
</comment>
<dbReference type="GO" id="GO:0004767">
    <property type="term" value="F:sphingomyelin phosphodiesterase activity"/>
    <property type="evidence" value="ECO:0007669"/>
    <property type="project" value="UniProtKB-EC"/>
</dbReference>
<dbReference type="EC" id="3.1.4.12" evidence="8"/>
<dbReference type="SUPFAM" id="SSF56219">
    <property type="entry name" value="DNase I-like"/>
    <property type="match status" value="1"/>
</dbReference>
<evidence type="ECO:0000256" key="5">
    <source>
        <dbReference type="PIRSR" id="PIRSR637460-2"/>
    </source>
</evidence>
<dbReference type="InterPro" id="IPR037460">
    <property type="entry name" value="SEST-like"/>
</dbReference>
<dbReference type="CDD" id="cd01823">
    <property type="entry name" value="SEST_like"/>
    <property type="match status" value="1"/>
</dbReference>
<dbReference type="CDD" id="cd09078">
    <property type="entry name" value="nSMase"/>
    <property type="match status" value="1"/>
</dbReference>
<dbReference type="NCBIfam" id="TIGR03395">
    <property type="entry name" value="sphingomy"/>
    <property type="match status" value="1"/>
</dbReference>
<dbReference type="InterPro" id="IPR038772">
    <property type="entry name" value="Sph/SMPD2-like"/>
</dbReference>
<dbReference type="OrthoDB" id="5503950at2"/>
<organism evidence="8 9">
    <name type="scientific">Streptomyces boluensis</name>
    <dbReference type="NCBI Taxonomy" id="1775135"/>
    <lineage>
        <taxon>Bacteria</taxon>
        <taxon>Bacillati</taxon>
        <taxon>Actinomycetota</taxon>
        <taxon>Actinomycetes</taxon>
        <taxon>Kitasatosporales</taxon>
        <taxon>Streptomycetaceae</taxon>
        <taxon>Streptomyces</taxon>
    </lineage>
</organism>
<dbReference type="Proteomes" id="UP000598297">
    <property type="component" value="Unassembled WGS sequence"/>
</dbReference>
<evidence type="ECO:0000313" key="8">
    <source>
        <dbReference type="EMBL" id="NBE50493.1"/>
    </source>
</evidence>
<feature type="active site" evidence="4">
    <location>
        <position position="235"/>
    </location>
</feature>
<accession>A0A964UJT7</accession>
<dbReference type="Pfam" id="PF03372">
    <property type="entry name" value="Exo_endo_phos"/>
    <property type="match status" value="1"/>
</dbReference>
<evidence type="ECO:0000256" key="4">
    <source>
        <dbReference type="PIRSR" id="PIRSR637460-1"/>
    </source>
</evidence>
<dbReference type="Pfam" id="PF13472">
    <property type="entry name" value="Lipase_GDSL_2"/>
    <property type="match status" value="1"/>
</dbReference>
<dbReference type="InterPro" id="IPR036691">
    <property type="entry name" value="Endo/exonu/phosph_ase_sf"/>
</dbReference>
<keyword evidence="3 8" id="KW-0378">Hydrolase</keyword>
<evidence type="ECO:0000313" key="9">
    <source>
        <dbReference type="Proteomes" id="UP000598297"/>
    </source>
</evidence>
<feature type="disulfide bond" evidence="5">
    <location>
        <begin position="99"/>
        <end position="109"/>
    </location>
</feature>
<evidence type="ECO:0000259" key="6">
    <source>
        <dbReference type="Pfam" id="PF03372"/>
    </source>
</evidence>
<feature type="domain" description="SGNH hydrolase-type esterase" evidence="7">
    <location>
        <begin position="1"/>
        <end position="241"/>
    </location>
</feature>
<dbReference type="InterPro" id="IPR017766">
    <property type="entry name" value="Sphingomyelinase/PLipase_C"/>
</dbReference>
<keyword evidence="2" id="KW-0732">Signal</keyword>